<gene>
    <name evidence="1" type="ORF">J2S01_000662</name>
</gene>
<dbReference type="Proteomes" id="UP001239167">
    <property type="component" value="Unassembled WGS sequence"/>
</dbReference>
<protein>
    <submittedName>
        <fullName evidence="1">Uncharacterized protein</fullName>
    </submittedName>
</protein>
<evidence type="ECO:0000313" key="2">
    <source>
        <dbReference type="Proteomes" id="UP001239167"/>
    </source>
</evidence>
<dbReference type="EMBL" id="JAUSUE010000003">
    <property type="protein sequence ID" value="MDQ0202966.1"/>
    <property type="molecule type" value="Genomic_DNA"/>
</dbReference>
<keyword evidence="2" id="KW-1185">Reference proteome</keyword>
<reference evidence="1 2" key="1">
    <citation type="submission" date="2023-07" db="EMBL/GenBank/DDBJ databases">
        <title>Genomic Encyclopedia of Type Strains, Phase IV (KMG-IV): sequencing the most valuable type-strain genomes for metagenomic binning, comparative biology and taxonomic classification.</title>
        <authorList>
            <person name="Goeker M."/>
        </authorList>
    </citation>
    <scope>NUCLEOTIDE SEQUENCE [LARGE SCALE GENOMIC DNA]</scope>
    <source>
        <strain evidence="1 2">DSM 16980</strain>
    </source>
</reference>
<proteinExistence type="predicted"/>
<evidence type="ECO:0000313" key="1">
    <source>
        <dbReference type="EMBL" id="MDQ0202966.1"/>
    </source>
</evidence>
<dbReference type="RefSeq" id="WP_307222931.1">
    <property type="nucleotide sequence ID" value="NZ_CP116940.1"/>
</dbReference>
<accession>A0ABT9Y5X8</accession>
<organism evidence="1 2">
    <name type="scientific">Pectinatus haikarae</name>
    <dbReference type="NCBI Taxonomy" id="349096"/>
    <lineage>
        <taxon>Bacteria</taxon>
        <taxon>Bacillati</taxon>
        <taxon>Bacillota</taxon>
        <taxon>Negativicutes</taxon>
        <taxon>Selenomonadales</taxon>
        <taxon>Selenomonadaceae</taxon>
        <taxon>Pectinatus</taxon>
    </lineage>
</organism>
<sequence length="293" mass="32973">MMPAIAAVGSNQLIANEICLLTENMLNSKVPVSCFRTDEIKTSPLLDFYICAPTQYEKLCHTISPKNLFIFELIPTSTFFLKIARIPAESTVYVFNNLLPYTQTLIAYCHSLGITGLHFEAIAYESMEESEISFHLKKAEYIIGVDRFVGSEALLSPHYKQYLRDDVRIIAAKRTASVRSSCVFLHALAVFYYTQAEHKYHQLLQSASLTEASALAMKELAFKTDNAINMIRTASVQIIANQIDLSAKESTAEMPDYAAHSIAEEDIPYFARIVNDLLLTFAILNKKLEYISK</sequence>
<comment type="caution">
    <text evidence="1">The sequence shown here is derived from an EMBL/GenBank/DDBJ whole genome shotgun (WGS) entry which is preliminary data.</text>
</comment>
<name>A0ABT9Y5X8_9FIRM</name>